<evidence type="ECO:0000256" key="1">
    <source>
        <dbReference type="ARBA" id="ARBA00004478"/>
    </source>
</evidence>
<keyword evidence="7" id="KW-0150">Chloroplast</keyword>
<keyword evidence="9" id="KW-1185">Reference proteome</keyword>
<evidence type="ECO:0000256" key="3">
    <source>
        <dbReference type="ARBA" id="ARBA00022692"/>
    </source>
</evidence>
<comment type="caution">
    <text evidence="7">Lacks conserved residue(s) required for the propagation of feature annotation.</text>
</comment>
<comment type="subcellular location">
    <subcellularLocation>
        <location evidence="1">Plastid</location>
        <location evidence="1">Chloroplast inner membrane</location>
        <topology evidence="1">Multi-pass membrane protein</topology>
    </subcellularLocation>
    <subcellularLocation>
        <location evidence="7">Plastid</location>
        <location evidence="7">Chloroplast membrane</location>
        <topology evidence="7">Multi-pass membrane protein</topology>
    </subcellularLocation>
</comment>
<sequence>MSLSFSPDIEPRAPLLDPELMPYLNGLPQLTRAPSLPPPDGPLLSSKVIVTWIRHVHRYLNSIQHPAPMVVGTISRWMPLAVYWGKVGMHFWTAIAFAYLFTVLESIRCAHAGMYSDIPFVCDAAL</sequence>
<evidence type="ECO:0000256" key="6">
    <source>
        <dbReference type="ARBA" id="ARBA00023136"/>
    </source>
</evidence>
<accession>A0ABS8TGV9</accession>
<dbReference type="PANTHER" id="PTHR33510">
    <property type="entry name" value="PROTEIN TIC 20-II, CHLOROPLASTIC"/>
    <property type="match status" value="1"/>
</dbReference>
<keyword evidence="4" id="KW-1001">Plastid inner membrane</keyword>
<organism evidence="8 9">
    <name type="scientific">Datura stramonium</name>
    <name type="common">Jimsonweed</name>
    <name type="synonym">Common thornapple</name>
    <dbReference type="NCBI Taxonomy" id="4076"/>
    <lineage>
        <taxon>Eukaryota</taxon>
        <taxon>Viridiplantae</taxon>
        <taxon>Streptophyta</taxon>
        <taxon>Embryophyta</taxon>
        <taxon>Tracheophyta</taxon>
        <taxon>Spermatophyta</taxon>
        <taxon>Magnoliopsida</taxon>
        <taxon>eudicotyledons</taxon>
        <taxon>Gunneridae</taxon>
        <taxon>Pentapetalae</taxon>
        <taxon>asterids</taxon>
        <taxon>lamiids</taxon>
        <taxon>Solanales</taxon>
        <taxon>Solanaceae</taxon>
        <taxon>Solanoideae</taxon>
        <taxon>Datureae</taxon>
        <taxon>Datura</taxon>
    </lineage>
</organism>
<gene>
    <name evidence="8" type="ORF">HAX54_009685</name>
</gene>
<evidence type="ECO:0000313" key="8">
    <source>
        <dbReference type="EMBL" id="MCD7470104.1"/>
    </source>
</evidence>
<evidence type="ECO:0000313" key="9">
    <source>
        <dbReference type="Proteomes" id="UP000823775"/>
    </source>
</evidence>
<feature type="transmembrane region" description="Helical" evidence="7">
    <location>
        <begin position="83"/>
        <end position="104"/>
    </location>
</feature>
<comment type="caution">
    <text evidence="8">The sequence shown here is derived from an EMBL/GenBank/DDBJ whole genome shotgun (WGS) entry which is preliminary data.</text>
</comment>
<evidence type="ECO:0000256" key="4">
    <source>
        <dbReference type="ARBA" id="ARBA00022780"/>
    </source>
</evidence>
<reference evidence="8 9" key="1">
    <citation type="journal article" date="2021" name="BMC Genomics">
        <title>Datura genome reveals duplications of psychoactive alkaloid biosynthetic genes and high mutation rate following tissue culture.</title>
        <authorList>
            <person name="Rajewski A."/>
            <person name="Carter-House D."/>
            <person name="Stajich J."/>
            <person name="Litt A."/>
        </authorList>
    </citation>
    <scope>NUCLEOTIDE SEQUENCE [LARGE SCALE GENOMIC DNA]</scope>
    <source>
        <strain evidence="8">AR-01</strain>
    </source>
</reference>
<dbReference type="PANTHER" id="PTHR33510:SF9">
    <property type="entry name" value="HIT-TYPE ZINC FINGER FAMILY PROTEIN-RELATED"/>
    <property type="match status" value="1"/>
</dbReference>
<dbReference type="Pfam" id="PF16166">
    <property type="entry name" value="TIC20"/>
    <property type="match status" value="1"/>
</dbReference>
<comment type="similarity">
    <text evidence="2 7">Belongs to the Tic20 family.</text>
</comment>
<keyword evidence="3 7" id="KW-0812">Transmembrane</keyword>
<dbReference type="InterPro" id="IPR005691">
    <property type="entry name" value="Tic20"/>
</dbReference>
<keyword evidence="7" id="KW-0934">Plastid</keyword>
<evidence type="ECO:0000256" key="7">
    <source>
        <dbReference type="RuleBase" id="RU367003"/>
    </source>
</evidence>
<proteinExistence type="inferred from homology"/>
<keyword evidence="5 7" id="KW-1133">Transmembrane helix</keyword>
<name>A0ABS8TGV9_DATST</name>
<comment type="function">
    <text evidence="7">Involved in protein precursor import into chloroplasts.</text>
</comment>
<keyword evidence="6 7" id="KW-0472">Membrane</keyword>
<evidence type="ECO:0000256" key="5">
    <source>
        <dbReference type="ARBA" id="ARBA00022989"/>
    </source>
</evidence>
<protein>
    <recommendedName>
        <fullName evidence="7">Protein TIC 20</fullName>
    </recommendedName>
</protein>
<evidence type="ECO:0000256" key="2">
    <source>
        <dbReference type="ARBA" id="ARBA00009596"/>
    </source>
</evidence>
<dbReference type="Proteomes" id="UP000823775">
    <property type="component" value="Unassembled WGS sequence"/>
</dbReference>
<dbReference type="EMBL" id="JACEIK010001527">
    <property type="protein sequence ID" value="MCD7470104.1"/>
    <property type="molecule type" value="Genomic_DNA"/>
</dbReference>